<evidence type="ECO:0000313" key="2">
    <source>
        <dbReference type="Proteomes" id="UP000000437"/>
    </source>
</evidence>
<evidence type="ECO:0000256" key="1">
    <source>
        <dbReference type="SAM" id="MobiDB-lite"/>
    </source>
</evidence>
<feature type="region of interest" description="Disordered" evidence="1">
    <location>
        <begin position="165"/>
        <end position="185"/>
    </location>
</feature>
<dbReference type="RefSeq" id="XP_068071002.1">
    <property type="nucleotide sequence ID" value="XM_068214901.1"/>
</dbReference>
<evidence type="ECO:0000313" key="3">
    <source>
        <dbReference type="RefSeq" id="XP_021332192.1"/>
    </source>
</evidence>
<accession>A0A8M9PL47</accession>
<sequence>MAKTIARTARSIAAQINECCSYIHSKYQQLQAFRRQVKRRTRPKHWDWIEDFELEHELRFPTRGPRSLLKLRNLQHFLRETEQNWWDFRPPRVPGRPHRVLRINLRDRPIKALLSTELFPPKPVDRTERHYCRKLLLMERPLEISLPADILEEIRALEHLEEEQGLPPHLHCSSGQEDYYSADEE</sequence>
<protein>
    <submittedName>
        <fullName evidence="3 4">Uncharacterized protein</fullName>
    </submittedName>
</protein>
<reference evidence="2" key="1">
    <citation type="journal article" date="2013" name="Nature">
        <title>The zebrafish reference genome sequence and its relationship to the human genome.</title>
        <authorList>
            <consortium name="Genome Reference Consortium Zebrafish"/>
            <person name="Howe K."/>
            <person name="Clark M.D."/>
            <person name="Torroja C.F."/>
            <person name="Torrance J."/>
            <person name="Berthelot C."/>
            <person name="Muffato M."/>
            <person name="Collins J.E."/>
            <person name="Humphray S."/>
            <person name="McLaren K."/>
            <person name="Matthews L."/>
            <person name="McLaren S."/>
            <person name="Sealy I."/>
            <person name="Caccamo M."/>
            <person name="Churcher C."/>
            <person name="Scott C."/>
            <person name="Barrett J.C."/>
            <person name="Koch R."/>
            <person name="Rauch G.J."/>
            <person name="White S."/>
            <person name="Chow W."/>
            <person name="Kilian B."/>
            <person name="Quintais L.T."/>
            <person name="Guerra-Assuncao J.A."/>
            <person name="Zhou Y."/>
            <person name="Gu Y."/>
            <person name="Yen J."/>
            <person name="Vogel J.H."/>
            <person name="Eyre T."/>
            <person name="Redmond S."/>
            <person name="Banerjee R."/>
            <person name="Chi J."/>
            <person name="Fu B."/>
            <person name="Langley E."/>
            <person name="Maguire S.F."/>
            <person name="Laird G.K."/>
            <person name="Lloyd D."/>
            <person name="Kenyon E."/>
            <person name="Donaldson S."/>
            <person name="Sehra H."/>
            <person name="Almeida-King J."/>
            <person name="Loveland J."/>
            <person name="Trevanion S."/>
            <person name="Jones M."/>
            <person name="Quail M."/>
            <person name="Willey D."/>
            <person name="Hunt A."/>
            <person name="Burton J."/>
            <person name="Sims S."/>
            <person name="McLay K."/>
            <person name="Plumb B."/>
            <person name="Davis J."/>
            <person name="Clee C."/>
            <person name="Oliver K."/>
            <person name="Clark R."/>
            <person name="Riddle C."/>
            <person name="Elliot D."/>
            <person name="Eliott D."/>
            <person name="Threadgold G."/>
            <person name="Harden G."/>
            <person name="Ware D."/>
            <person name="Begum S."/>
            <person name="Mortimore B."/>
            <person name="Mortimer B."/>
            <person name="Kerry G."/>
            <person name="Heath P."/>
            <person name="Phillimore B."/>
            <person name="Tracey A."/>
            <person name="Corby N."/>
            <person name="Dunn M."/>
            <person name="Johnson C."/>
            <person name="Wood J."/>
            <person name="Clark S."/>
            <person name="Pelan S."/>
            <person name="Griffiths G."/>
            <person name="Smith M."/>
            <person name="Glithero R."/>
            <person name="Howden P."/>
            <person name="Barker N."/>
            <person name="Lloyd C."/>
            <person name="Stevens C."/>
            <person name="Harley J."/>
            <person name="Holt K."/>
            <person name="Panagiotidis G."/>
            <person name="Lovell J."/>
            <person name="Beasley H."/>
            <person name="Henderson C."/>
            <person name="Gordon D."/>
            <person name="Auger K."/>
            <person name="Wright D."/>
            <person name="Collins J."/>
            <person name="Raisen C."/>
            <person name="Dyer L."/>
            <person name="Leung K."/>
            <person name="Robertson L."/>
            <person name="Ambridge K."/>
            <person name="Leongamornlert D."/>
            <person name="McGuire S."/>
            <person name="Gilderthorp R."/>
            <person name="Griffiths C."/>
            <person name="Manthravadi D."/>
            <person name="Nichol S."/>
            <person name="Barker G."/>
            <person name="Whitehead S."/>
            <person name="Kay M."/>
            <person name="Brown J."/>
            <person name="Murnane C."/>
            <person name="Gray E."/>
            <person name="Humphries M."/>
            <person name="Sycamore N."/>
            <person name="Barker D."/>
            <person name="Saunders D."/>
            <person name="Wallis J."/>
            <person name="Babbage A."/>
            <person name="Hammond S."/>
            <person name="Mashreghi-Mohammadi M."/>
            <person name="Barr L."/>
            <person name="Martin S."/>
            <person name="Wray P."/>
            <person name="Ellington A."/>
            <person name="Matthews N."/>
            <person name="Ellwood M."/>
            <person name="Woodmansey R."/>
            <person name="Clark G."/>
            <person name="Cooper J."/>
            <person name="Cooper J."/>
            <person name="Tromans A."/>
            <person name="Grafham D."/>
            <person name="Skuce C."/>
            <person name="Pandian R."/>
            <person name="Andrews R."/>
            <person name="Harrison E."/>
            <person name="Kimberley A."/>
            <person name="Garnett J."/>
            <person name="Fosker N."/>
            <person name="Hall R."/>
            <person name="Garner P."/>
            <person name="Kelly D."/>
            <person name="Bird C."/>
            <person name="Palmer S."/>
            <person name="Gehring I."/>
            <person name="Berger A."/>
            <person name="Dooley C.M."/>
            <person name="Ersan-Urun Z."/>
            <person name="Eser C."/>
            <person name="Geiger H."/>
            <person name="Geisler M."/>
            <person name="Karotki L."/>
            <person name="Kirn A."/>
            <person name="Konantz J."/>
            <person name="Konantz M."/>
            <person name="Oberlander M."/>
            <person name="Rudolph-Geiger S."/>
            <person name="Teucke M."/>
            <person name="Lanz C."/>
            <person name="Raddatz G."/>
            <person name="Osoegawa K."/>
            <person name="Zhu B."/>
            <person name="Rapp A."/>
            <person name="Widaa S."/>
            <person name="Langford C."/>
            <person name="Yang F."/>
            <person name="Schuster S.C."/>
            <person name="Carter N.P."/>
            <person name="Harrow J."/>
            <person name="Ning Z."/>
            <person name="Herrero J."/>
            <person name="Searle S.M."/>
            <person name="Enright A."/>
            <person name="Geisler R."/>
            <person name="Plasterk R.H."/>
            <person name="Lee C."/>
            <person name="Westerfield M."/>
            <person name="de Jong P.J."/>
            <person name="Zon L.I."/>
            <person name="Postlethwait J.H."/>
            <person name="Nusslein-Volhard C."/>
            <person name="Hubbard T.J."/>
            <person name="Roest Crollius H."/>
            <person name="Rogers J."/>
            <person name="Stemple D.L."/>
        </authorList>
    </citation>
    <scope>NUCLEOTIDE SEQUENCE [LARGE SCALE GENOMIC DNA]</scope>
    <source>
        <strain evidence="2">Tuebingen</strain>
    </source>
</reference>
<keyword evidence="2" id="KW-1185">Reference proteome</keyword>
<name>A0A8M9PL47_DANRE</name>
<evidence type="ECO:0000313" key="6">
    <source>
        <dbReference type="RefSeq" id="XP_068071002.1"/>
    </source>
</evidence>
<dbReference type="RefSeq" id="XP_068071001.1">
    <property type="nucleotide sequence ID" value="XM_068214900.1"/>
</dbReference>
<evidence type="ECO:0000313" key="5">
    <source>
        <dbReference type="RefSeq" id="XP_068071001.1"/>
    </source>
</evidence>
<dbReference type="RefSeq" id="XP_021332192.1">
    <property type="nucleotide sequence ID" value="XM_021476517.2"/>
</dbReference>
<dbReference type="KEGG" id="dre:137488273"/>
<organism evidence="2 3">
    <name type="scientific">Danio rerio</name>
    <name type="common">Zebrafish</name>
    <name type="synonym">Brachydanio rerio</name>
    <dbReference type="NCBI Taxonomy" id="7955"/>
    <lineage>
        <taxon>Eukaryota</taxon>
        <taxon>Metazoa</taxon>
        <taxon>Chordata</taxon>
        <taxon>Craniata</taxon>
        <taxon>Vertebrata</taxon>
        <taxon>Euteleostomi</taxon>
        <taxon>Actinopterygii</taxon>
        <taxon>Neopterygii</taxon>
        <taxon>Teleostei</taxon>
        <taxon>Ostariophysi</taxon>
        <taxon>Cypriniformes</taxon>
        <taxon>Danionidae</taxon>
        <taxon>Danioninae</taxon>
        <taxon>Danio</taxon>
    </lineage>
</organism>
<dbReference type="RefSeq" id="XP_068071000.1">
    <property type="nucleotide sequence ID" value="XM_068214899.1"/>
</dbReference>
<gene>
    <name evidence="3" type="primary">LOC101884570</name>
    <name evidence="4 5 6" type="synonym">LOC137488273</name>
</gene>
<proteinExistence type="predicted"/>
<evidence type="ECO:0000313" key="4">
    <source>
        <dbReference type="RefSeq" id="XP_068071000.1"/>
    </source>
</evidence>
<dbReference type="AlphaFoldDB" id="A0A8M9PL47"/>
<reference evidence="3 4" key="2">
    <citation type="submission" date="2025-04" db="UniProtKB">
        <authorList>
            <consortium name="RefSeq"/>
        </authorList>
    </citation>
    <scope>IDENTIFICATION</scope>
    <source>
        <strain evidence="3 4">Tuebingen</strain>
    </source>
</reference>
<dbReference type="Proteomes" id="UP000000437">
    <property type="component" value="Chromosome 18"/>
</dbReference>